<evidence type="ECO:0000256" key="3">
    <source>
        <dbReference type="ARBA" id="ARBA00022691"/>
    </source>
</evidence>
<gene>
    <name evidence="5" type="ORF">PY649_30035</name>
</gene>
<protein>
    <submittedName>
        <fullName evidence="5">Class I SAM-dependent methyltransferase</fullName>
        <ecNumber evidence="5">2.1.1.-</ecNumber>
    </submittedName>
</protein>
<name>A0ABT7K3E5_9HYPH</name>
<evidence type="ECO:0000256" key="1">
    <source>
        <dbReference type="ARBA" id="ARBA00022603"/>
    </source>
</evidence>
<reference evidence="5" key="1">
    <citation type="submission" date="2023-06" db="EMBL/GenBank/DDBJ databases">
        <title>Phylogenetic Diversity of Rhizobium strains.</title>
        <authorList>
            <person name="Moura F.T."/>
            <person name="Helene L.C.F."/>
            <person name="Hungria M."/>
        </authorList>
    </citation>
    <scope>NUCLEOTIDE SEQUENCE</scope>
    <source>
        <strain evidence="5">CCGE526</strain>
    </source>
</reference>
<comment type="caution">
    <text evidence="5">The sequence shown here is derived from an EMBL/GenBank/DDBJ whole genome shotgun (WGS) entry which is preliminary data.</text>
</comment>
<dbReference type="InterPro" id="IPR025714">
    <property type="entry name" value="Methyltranfer_dom"/>
</dbReference>
<sequence>MSSSSRFAEYALGHSELEMRRLILQAAALRPMTERLLRAAGLAPGMRVLDLGCGPGDVSLLAAELVGRSGAVLGVDRSEEALVTARARAKEMGLAQIRLLHAAADEAVDTVMADKRFDAVIGRFVLCYLPDPIDTLRRAVARLAPGGILAFHEVDFLDEFRSRPLVPLWQQAGQWLLESFRPTIAHPDIAGRLVEAFETAGLPMSGLFCECPVGGGTASPLYAWLAERVRSVLPLLLQSGAATCEEVGIDSLEVRLQQAVVAMSSQVAAPAQVCAWARKSCGEDSRLAR</sequence>
<proteinExistence type="predicted"/>
<accession>A0ABT7K3E5</accession>
<keyword evidence="6" id="KW-1185">Reference proteome</keyword>
<feature type="domain" description="Methyltransferase" evidence="4">
    <location>
        <begin position="44"/>
        <end position="161"/>
    </location>
</feature>
<dbReference type="EMBL" id="JARFYM010000039">
    <property type="protein sequence ID" value="MDL2403134.1"/>
    <property type="molecule type" value="Genomic_DNA"/>
</dbReference>
<evidence type="ECO:0000256" key="2">
    <source>
        <dbReference type="ARBA" id="ARBA00022679"/>
    </source>
</evidence>
<dbReference type="Proteomes" id="UP001172645">
    <property type="component" value="Unassembled WGS sequence"/>
</dbReference>
<evidence type="ECO:0000313" key="5">
    <source>
        <dbReference type="EMBL" id="MDL2403134.1"/>
    </source>
</evidence>
<keyword evidence="3" id="KW-0949">S-adenosyl-L-methionine</keyword>
<dbReference type="SUPFAM" id="SSF53335">
    <property type="entry name" value="S-adenosyl-L-methionine-dependent methyltransferases"/>
    <property type="match status" value="1"/>
</dbReference>
<keyword evidence="1 5" id="KW-0489">Methyltransferase</keyword>
<dbReference type="EC" id="2.1.1.-" evidence="5"/>
<dbReference type="Pfam" id="PF13847">
    <property type="entry name" value="Methyltransf_31"/>
    <property type="match status" value="1"/>
</dbReference>
<evidence type="ECO:0000259" key="4">
    <source>
        <dbReference type="Pfam" id="PF13847"/>
    </source>
</evidence>
<dbReference type="PANTHER" id="PTHR43464:SF19">
    <property type="entry name" value="UBIQUINONE BIOSYNTHESIS O-METHYLTRANSFERASE, MITOCHONDRIAL"/>
    <property type="match status" value="1"/>
</dbReference>
<dbReference type="CDD" id="cd02440">
    <property type="entry name" value="AdoMet_MTases"/>
    <property type="match status" value="1"/>
</dbReference>
<evidence type="ECO:0000313" key="6">
    <source>
        <dbReference type="Proteomes" id="UP001172645"/>
    </source>
</evidence>
<dbReference type="InterPro" id="IPR029063">
    <property type="entry name" value="SAM-dependent_MTases_sf"/>
</dbReference>
<dbReference type="PANTHER" id="PTHR43464">
    <property type="entry name" value="METHYLTRANSFERASE"/>
    <property type="match status" value="1"/>
</dbReference>
<organism evidence="5 6">
    <name type="scientific">Rhizobium mayense</name>
    <dbReference type="NCBI Taxonomy" id="1312184"/>
    <lineage>
        <taxon>Bacteria</taxon>
        <taxon>Pseudomonadati</taxon>
        <taxon>Pseudomonadota</taxon>
        <taxon>Alphaproteobacteria</taxon>
        <taxon>Hyphomicrobiales</taxon>
        <taxon>Rhizobiaceae</taxon>
        <taxon>Rhizobium/Agrobacterium group</taxon>
        <taxon>Rhizobium</taxon>
    </lineage>
</organism>
<dbReference type="Gene3D" id="3.40.50.150">
    <property type="entry name" value="Vaccinia Virus protein VP39"/>
    <property type="match status" value="1"/>
</dbReference>
<dbReference type="GO" id="GO:0008168">
    <property type="term" value="F:methyltransferase activity"/>
    <property type="evidence" value="ECO:0007669"/>
    <property type="project" value="UniProtKB-KW"/>
</dbReference>
<keyword evidence="2 5" id="KW-0808">Transferase</keyword>
<dbReference type="GO" id="GO:0032259">
    <property type="term" value="P:methylation"/>
    <property type="evidence" value="ECO:0007669"/>
    <property type="project" value="UniProtKB-KW"/>
</dbReference>